<evidence type="ECO:0000256" key="4">
    <source>
        <dbReference type="ARBA" id="ARBA00023150"/>
    </source>
</evidence>
<feature type="region of interest" description="Disordered" evidence="7">
    <location>
        <begin position="166"/>
        <end position="189"/>
    </location>
</feature>
<dbReference type="GO" id="GO:0006777">
    <property type="term" value="P:Mo-molybdopterin cofactor biosynthetic process"/>
    <property type="evidence" value="ECO:0007669"/>
    <property type="project" value="UniProtKB-UniRule"/>
</dbReference>
<comment type="pathway">
    <text evidence="2 6">Cofactor biosynthesis; molybdopterin biosynthesis.</text>
</comment>
<evidence type="ECO:0000256" key="2">
    <source>
        <dbReference type="ARBA" id="ARBA00005046"/>
    </source>
</evidence>
<evidence type="ECO:0000256" key="5">
    <source>
        <dbReference type="ARBA" id="ARBA00023239"/>
    </source>
</evidence>
<proteinExistence type="inferred from homology"/>
<dbReference type="UniPathway" id="UPA00344"/>
<dbReference type="InterPro" id="IPR002820">
    <property type="entry name" value="Mopterin_CF_biosynth-C_dom"/>
</dbReference>
<keyword evidence="10" id="KW-1185">Reference proteome</keyword>
<evidence type="ECO:0000256" key="6">
    <source>
        <dbReference type="HAMAP-Rule" id="MF_01224"/>
    </source>
</evidence>
<organism evidence="9 10">
    <name type="scientific">Brachybacterium faecium (strain ATCC 43885 / DSM 4810 / JCM 11609 / LMG 19847 / NBRC 14762 / NCIMB 9860 / 6-10)</name>
    <dbReference type="NCBI Taxonomy" id="446465"/>
    <lineage>
        <taxon>Bacteria</taxon>
        <taxon>Bacillati</taxon>
        <taxon>Actinomycetota</taxon>
        <taxon>Actinomycetes</taxon>
        <taxon>Micrococcales</taxon>
        <taxon>Dermabacteraceae</taxon>
        <taxon>Brachybacterium</taxon>
    </lineage>
</organism>
<dbReference type="NCBIfam" id="NF006870">
    <property type="entry name" value="PRK09364.1"/>
    <property type="match status" value="1"/>
</dbReference>
<comment type="function">
    <text evidence="6">Catalyzes the conversion of (8S)-3',8-cyclo-7,8-dihydroguanosine 5'-triphosphate to cyclic pyranopterin monophosphate (cPMP).</text>
</comment>
<dbReference type="HAMAP" id="MF_01224_B">
    <property type="entry name" value="MoaC_B"/>
    <property type="match status" value="1"/>
</dbReference>
<dbReference type="EMBL" id="CP001643">
    <property type="protein sequence ID" value="ACU84712.1"/>
    <property type="molecule type" value="Genomic_DNA"/>
</dbReference>
<comment type="catalytic activity">
    <reaction evidence="1 6">
        <text>(8S)-3',8-cyclo-7,8-dihydroguanosine 5'-triphosphate = cyclic pyranopterin phosphate + diphosphate</text>
        <dbReference type="Rhea" id="RHEA:49580"/>
        <dbReference type="ChEBI" id="CHEBI:33019"/>
        <dbReference type="ChEBI" id="CHEBI:59648"/>
        <dbReference type="ChEBI" id="CHEBI:131766"/>
        <dbReference type="EC" id="4.6.1.17"/>
    </reaction>
</comment>
<dbReference type="Gene3D" id="3.30.70.640">
    <property type="entry name" value="Molybdopterin cofactor biosynthesis C (MoaC) domain"/>
    <property type="match status" value="1"/>
</dbReference>
<feature type="binding site" evidence="6">
    <location>
        <begin position="130"/>
        <end position="131"/>
    </location>
    <ligand>
        <name>substrate</name>
    </ligand>
</feature>
<comment type="subunit">
    <text evidence="6">Homohexamer; trimer of dimers.</text>
</comment>
<keyword evidence="9" id="KW-0378">Hydrolase</keyword>
<dbReference type="InterPro" id="IPR050105">
    <property type="entry name" value="MoCo_biosynth_MoaA/MoaC"/>
</dbReference>
<dbReference type="NCBIfam" id="TIGR00581">
    <property type="entry name" value="moaC"/>
    <property type="match status" value="1"/>
</dbReference>
<dbReference type="InterPro" id="IPR036522">
    <property type="entry name" value="MoaC_sf"/>
</dbReference>
<dbReference type="InterPro" id="IPR023045">
    <property type="entry name" value="MoaC"/>
</dbReference>
<dbReference type="PANTHER" id="PTHR22960">
    <property type="entry name" value="MOLYBDOPTERIN COFACTOR SYNTHESIS PROTEIN A"/>
    <property type="match status" value="1"/>
</dbReference>
<keyword evidence="4 6" id="KW-0501">Molybdenum cofactor biosynthesis</keyword>
<dbReference type="PATRIC" id="fig|446465.5.peg.851"/>
<evidence type="ECO:0000313" key="9">
    <source>
        <dbReference type="EMBL" id="ACU84712.1"/>
    </source>
</evidence>
<dbReference type="GO" id="GO:0061799">
    <property type="term" value="F:cyclic pyranopterin monophosphate synthase activity"/>
    <property type="evidence" value="ECO:0007669"/>
    <property type="project" value="UniProtKB-UniRule"/>
</dbReference>
<feature type="compositionally biased region" description="Low complexity" evidence="7">
    <location>
        <begin position="9"/>
        <end position="20"/>
    </location>
</feature>
<evidence type="ECO:0000313" key="10">
    <source>
        <dbReference type="Proteomes" id="UP000001919"/>
    </source>
</evidence>
<dbReference type="AlphaFoldDB" id="C7MAF4"/>
<dbReference type="STRING" id="446465.Bfae_08580"/>
<dbReference type="Pfam" id="PF01967">
    <property type="entry name" value="MoaC"/>
    <property type="match status" value="1"/>
</dbReference>
<dbReference type="eggNOG" id="COG0315">
    <property type="taxonomic scope" value="Bacteria"/>
</dbReference>
<dbReference type="GO" id="GO:0016787">
    <property type="term" value="F:hydrolase activity"/>
    <property type="evidence" value="ECO:0007669"/>
    <property type="project" value="UniProtKB-KW"/>
</dbReference>
<gene>
    <name evidence="6" type="primary">moaC</name>
    <name evidence="9" type="ordered locus">Bfae_08580</name>
</gene>
<name>C7MAF4_BRAFD</name>
<dbReference type="CDD" id="cd01420">
    <property type="entry name" value="MoaC_PE"/>
    <property type="match status" value="1"/>
</dbReference>
<feature type="binding site" evidence="6">
    <location>
        <begin position="94"/>
        <end position="96"/>
    </location>
    <ligand>
        <name>substrate</name>
    </ligand>
</feature>
<accession>C7MAF4</accession>
<dbReference type="InterPro" id="IPR047594">
    <property type="entry name" value="MoaC_bact/euk"/>
</dbReference>
<keyword evidence="5 6" id="KW-0456">Lyase</keyword>
<feature type="compositionally biased region" description="Basic and acidic residues" evidence="7">
    <location>
        <begin position="22"/>
        <end position="31"/>
    </location>
</feature>
<evidence type="ECO:0000256" key="1">
    <source>
        <dbReference type="ARBA" id="ARBA00001637"/>
    </source>
</evidence>
<evidence type="ECO:0000256" key="7">
    <source>
        <dbReference type="SAM" id="MobiDB-lite"/>
    </source>
</evidence>
<feature type="domain" description="Molybdopterin cofactor biosynthesis C (MoaC)" evidence="8">
    <location>
        <begin position="34"/>
        <end position="167"/>
    </location>
</feature>
<dbReference type="SUPFAM" id="SSF55040">
    <property type="entry name" value="Molybdenum cofactor biosynthesis protein C, MoaC"/>
    <property type="match status" value="1"/>
</dbReference>
<evidence type="ECO:0000256" key="3">
    <source>
        <dbReference type="ARBA" id="ARBA00012575"/>
    </source>
</evidence>
<dbReference type="EC" id="4.6.1.17" evidence="3 6"/>
<sequence>MNQTAPHQTATDVTATSSADGDLSHVRTDGSAHMVDVTDKPVTSREATARAVLRTRPDVIDRLASGDLPKGEALATARIAGIMGAKRTADLIPLCHPLPLSGVELDLAPRGDRVEITARVRTRGVTGVEMEALTAASVAALTVYDMIKAVDHLARIDGIEVLAKSGGKSGDWHRRPTDAPEASDVKGED</sequence>
<dbReference type="OrthoDB" id="9794429at2"/>
<comment type="similarity">
    <text evidence="6">Belongs to the MoaC family.</text>
</comment>
<feature type="region of interest" description="Disordered" evidence="7">
    <location>
        <begin position="1"/>
        <end position="31"/>
    </location>
</feature>
<dbReference type="Proteomes" id="UP000001919">
    <property type="component" value="Chromosome"/>
</dbReference>
<feature type="active site" evidence="6">
    <location>
        <position position="145"/>
    </location>
</feature>
<dbReference type="HOGENOM" id="CLU_074693_1_1_11"/>
<protein>
    <recommendedName>
        <fullName evidence="3 6">Cyclic pyranopterin monophosphate synthase</fullName>
        <ecNumber evidence="3 6">4.6.1.17</ecNumber>
    </recommendedName>
    <alternativeName>
        <fullName evidence="6">Molybdenum cofactor biosynthesis protein C</fullName>
    </alternativeName>
</protein>
<dbReference type="KEGG" id="bfa:Bfae_08580"/>
<evidence type="ECO:0000259" key="8">
    <source>
        <dbReference type="Pfam" id="PF01967"/>
    </source>
</evidence>
<reference evidence="9 10" key="1">
    <citation type="journal article" date="2009" name="Stand. Genomic Sci.">
        <title>Complete genome sequence of Brachybacterium faecium type strain (Schefferle 6-10).</title>
        <authorList>
            <person name="Lapidus A."/>
            <person name="Pukall R."/>
            <person name="Labuttii K."/>
            <person name="Copeland A."/>
            <person name="Del Rio T.G."/>
            <person name="Nolan M."/>
            <person name="Chen F."/>
            <person name="Lucas S."/>
            <person name="Tice H."/>
            <person name="Cheng J.F."/>
            <person name="Bruce D."/>
            <person name="Goodwin L."/>
            <person name="Pitluck S."/>
            <person name="Rohde M."/>
            <person name="Goker M."/>
            <person name="Pati A."/>
            <person name="Ivanova N."/>
            <person name="Mavrommatis K."/>
            <person name="Chen A."/>
            <person name="Palaniappan K."/>
            <person name="D'haeseleer P."/>
            <person name="Chain P."/>
            <person name="Bristow J."/>
            <person name="Eisen J.A."/>
            <person name="Markowitz V."/>
            <person name="Hugenholtz P."/>
            <person name="Kyrpides N.C."/>
            <person name="Klenk H.P."/>
        </authorList>
    </citation>
    <scope>NUCLEOTIDE SEQUENCE [LARGE SCALE GENOMIC DNA]</scope>
    <source>
        <strain evidence="10">ATCC 43885 / DSM 4810 / JCM 11609 / LMG 19847 / NBRC 14762 / NCIMB 9860 / 6-10</strain>
    </source>
</reference>
<feature type="compositionally biased region" description="Basic and acidic residues" evidence="7">
    <location>
        <begin position="170"/>
        <end position="189"/>
    </location>
</feature>